<evidence type="ECO:0000256" key="1">
    <source>
        <dbReference type="SAM" id="SignalP"/>
    </source>
</evidence>
<organism evidence="2">
    <name type="scientific">Clastoptera arizonana</name>
    <name type="common">Arizona spittle bug</name>
    <dbReference type="NCBI Taxonomy" id="38151"/>
    <lineage>
        <taxon>Eukaryota</taxon>
        <taxon>Metazoa</taxon>
        <taxon>Ecdysozoa</taxon>
        <taxon>Arthropoda</taxon>
        <taxon>Hexapoda</taxon>
        <taxon>Insecta</taxon>
        <taxon>Pterygota</taxon>
        <taxon>Neoptera</taxon>
        <taxon>Paraneoptera</taxon>
        <taxon>Hemiptera</taxon>
        <taxon>Auchenorrhyncha</taxon>
        <taxon>Cercopoidea</taxon>
        <taxon>Clastopteridae</taxon>
        <taxon>Clastoptera</taxon>
    </lineage>
</organism>
<proteinExistence type="predicted"/>
<keyword evidence="1" id="KW-0732">Signal</keyword>
<evidence type="ECO:0000313" key="2">
    <source>
        <dbReference type="EMBL" id="JAS10197.1"/>
    </source>
</evidence>
<name>A0A1B6C9M5_9HEMI</name>
<dbReference type="EMBL" id="GEDC01027101">
    <property type="protein sequence ID" value="JAS10197.1"/>
    <property type="molecule type" value="Transcribed_RNA"/>
</dbReference>
<feature type="chain" id="PRO_5008580216" evidence="1">
    <location>
        <begin position="20"/>
        <end position="101"/>
    </location>
</feature>
<accession>A0A1B6C9M5</accession>
<sequence>MTFLCGMMCLSLFFIFVGSFNVVPTCEYNNSALSQEDKEYLETIMNTDRRVSHEIDKFLTKHDKELLESLVKSNNPNAAKILQDHIRISDEFGNSSSMYSE</sequence>
<feature type="signal peptide" evidence="1">
    <location>
        <begin position="1"/>
        <end position="19"/>
    </location>
</feature>
<gene>
    <name evidence="2" type="ORF">g.44798</name>
</gene>
<dbReference type="AlphaFoldDB" id="A0A1B6C9M5"/>
<protein>
    <submittedName>
        <fullName evidence="2">Uncharacterized protein</fullName>
    </submittedName>
</protein>
<reference evidence="2" key="1">
    <citation type="submission" date="2015-12" db="EMBL/GenBank/DDBJ databases">
        <title>De novo transcriptome assembly of four potential Pierce s Disease insect vectors from Arizona vineyards.</title>
        <authorList>
            <person name="Tassone E.E."/>
        </authorList>
    </citation>
    <scope>NUCLEOTIDE SEQUENCE</scope>
</reference>